<dbReference type="AlphaFoldDB" id="A0A167PV56"/>
<evidence type="ECO:0000256" key="1">
    <source>
        <dbReference type="ARBA" id="ARBA00002772"/>
    </source>
</evidence>
<keyword evidence="17" id="KW-1185">Reference proteome</keyword>
<keyword evidence="12" id="KW-0137">Centromere</keyword>
<comment type="caution">
    <text evidence="16">The sequence shown here is derived from an EMBL/GenBank/DDBJ whole genome shotgun (WGS) entry which is preliminary data.</text>
</comment>
<dbReference type="STRING" id="1081102.A0A167PV56"/>
<proteinExistence type="inferred from homology"/>
<evidence type="ECO:0000259" key="14">
    <source>
        <dbReference type="Pfam" id="PF03800"/>
    </source>
</evidence>
<feature type="coiled-coil region" evidence="13">
    <location>
        <begin position="203"/>
        <end position="377"/>
    </location>
</feature>
<dbReference type="InterPro" id="IPR038275">
    <property type="entry name" value="Nuf2_N_sf"/>
</dbReference>
<comment type="similarity">
    <text evidence="4">Belongs to the NUF2 family.</text>
</comment>
<protein>
    <recommendedName>
        <fullName evidence="5">Probable kinetochore protein NUF2</fullName>
    </recommendedName>
</protein>
<evidence type="ECO:0000256" key="5">
    <source>
        <dbReference type="ARBA" id="ARBA00017594"/>
    </source>
</evidence>
<organism evidence="16 17">
    <name type="scientific">Niveomyces insectorum RCEF 264</name>
    <dbReference type="NCBI Taxonomy" id="1081102"/>
    <lineage>
        <taxon>Eukaryota</taxon>
        <taxon>Fungi</taxon>
        <taxon>Dikarya</taxon>
        <taxon>Ascomycota</taxon>
        <taxon>Pezizomycotina</taxon>
        <taxon>Sordariomycetes</taxon>
        <taxon>Hypocreomycetidae</taxon>
        <taxon>Hypocreales</taxon>
        <taxon>Cordycipitaceae</taxon>
        <taxon>Niveomyces</taxon>
    </lineage>
</organism>
<evidence type="ECO:0000256" key="2">
    <source>
        <dbReference type="ARBA" id="ARBA00004123"/>
    </source>
</evidence>
<keyword evidence="11" id="KW-0131">Cell cycle</keyword>
<evidence type="ECO:0000256" key="8">
    <source>
        <dbReference type="ARBA" id="ARBA00022776"/>
    </source>
</evidence>
<keyword evidence="7" id="KW-0132">Cell division</keyword>
<feature type="domain" description="Nuf2 DHR10-like" evidence="15">
    <location>
        <begin position="207"/>
        <end position="323"/>
    </location>
</feature>
<dbReference type="GO" id="GO:0051301">
    <property type="term" value="P:cell division"/>
    <property type="evidence" value="ECO:0007669"/>
    <property type="project" value="UniProtKB-KW"/>
</dbReference>
<evidence type="ECO:0000313" key="17">
    <source>
        <dbReference type="Proteomes" id="UP000076874"/>
    </source>
</evidence>
<keyword evidence="10" id="KW-0539">Nucleus</keyword>
<evidence type="ECO:0000256" key="7">
    <source>
        <dbReference type="ARBA" id="ARBA00022618"/>
    </source>
</evidence>
<evidence type="ECO:0000313" key="16">
    <source>
        <dbReference type="EMBL" id="OAA57054.1"/>
    </source>
</evidence>
<evidence type="ECO:0000259" key="15">
    <source>
        <dbReference type="Pfam" id="PF18595"/>
    </source>
</evidence>
<dbReference type="EMBL" id="AZHD01000015">
    <property type="protein sequence ID" value="OAA57054.1"/>
    <property type="molecule type" value="Genomic_DNA"/>
</dbReference>
<name>A0A167PV56_9HYPO</name>
<dbReference type="Gene3D" id="1.10.418.60">
    <property type="entry name" value="Ncd80 complex, Nuf2 subunit"/>
    <property type="match status" value="1"/>
</dbReference>
<evidence type="ECO:0000256" key="6">
    <source>
        <dbReference type="ARBA" id="ARBA00022454"/>
    </source>
</evidence>
<comment type="subcellular location">
    <subcellularLocation>
        <location evidence="3">Chromosome</location>
        <location evidence="3">Centromere</location>
    </subcellularLocation>
    <subcellularLocation>
        <location evidence="2">Nucleus</location>
    </subcellularLocation>
</comment>
<dbReference type="GO" id="GO:0005634">
    <property type="term" value="C:nucleus"/>
    <property type="evidence" value="ECO:0007669"/>
    <property type="project" value="UniProtKB-SubCell"/>
</dbReference>
<feature type="domain" description="Kinetochore protein Nuf2 N-terminal" evidence="14">
    <location>
        <begin position="33"/>
        <end position="185"/>
    </location>
</feature>
<evidence type="ECO:0000256" key="12">
    <source>
        <dbReference type="ARBA" id="ARBA00023328"/>
    </source>
</evidence>
<comment type="function">
    <text evidence="1">Acts as a component of the essential kinetochore-associated NDC80 complex, which is required for chromosome segregation and spindle checkpoint activity.</text>
</comment>
<evidence type="ECO:0000256" key="3">
    <source>
        <dbReference type="ARBA" id="ARBA00004584"/>
    </source>
</evidence>
<evidence type="ECO:0000256" key="10">
    <source>
        <dbReference type="ARBA" id="ARBA00023242"/>
    </source>
</evidence>
<keyword evidence="9 13" id="KW-0175">Coiled coil</keyword>
<evidence type="ECO:0000256" key="9">
    <source>
        <dbReference type="ARBA" id="ARBA00023054"/>
    </source>
</evidence>
<gene>
    <name evidence="16" type="ORF">SPI_07435</name>
</gene>
<keyword evidence="8" id="KW-0498">Mitosis</keyword>
<dbReference type="Pfam" id="PF03800">
    <property type="entry name" value="Nuf2"/>
    <property type="match status" value="1"/>
</dbReference>
<dbReference type="Pfam" id="PF18595">
    <property type="entry name" value="Nuf2_DHR10-like"/>
    <property type="match status" value="1"/>
</dbReference>
<accession>A0A167PV56</accession>
<dbReference type="GO" id="GO:0031262">
    <property type="term" value="C:Ndc80 complex"/>
    <property type="evidence" value="ECO:0007669"/>
    <property type="project" value="InterPro"/>
</dbReference>
<reference evidence="16 17" key="1">
    <citation type="journal article" date="2016" name="Genome Biol. Evol.">
        <title>Divergent and convergent evolution of fungal pathogenicity.</title>
        <authorList>
            <person name="Shang Y."/>
            <person name="Xiao G."/>
            <person name="Zheng P."/>
            <person name="Cen K."/>
            <person name="Zhan S."/>
            <person name="Wang C."/>
        </authorList>
    </citation>
    <scope>NUCLEOTIDE SEQUENCE [LARGE SCALE GENOMIC DNA]</scope>
    <source>
        <strain evidence="16 17">RCEF 264</strain>
    </source>
</reference>
<dbReference type="InterPro" id="IPR005549">
    <property type="entry name" value="Kinetochore_Nuf2_N"/>
</dbReference>
<evidence type="ECO:0000256" key="13">
    <source>
        <dbReference type="SAM" id="Coils"/>
    </source>
</evidence>
<evidence type="ECO:0000256" key="11">
    <source>
        <dbReference type="ARBA" id="ARBA00023306"/>
    </source>
</evidence>
<dbReference type="OrthoDB" id="8194677at2759"/>
<dbReference type="Proteomes" id="UP000076874">
    <property type="component" value="Unassembled WGS sequence"/>
</dbReference>
<keyword evidence="6" id="KW-0158">Chromosome</keyword>
<dbReference type="InterPro" id="IPR041112">
    <property type="entry name" value="Nuf2_DHR10-like"/>
</dbReference>
<sequence>MSFNPRMSIIPPYQQQKHHNHHNRSARQKDVADLFVRLTDKEIVACVADMGIPFTVADLQKPNPLLVQKIFEWFAEELLNVTRATVEPAMRAAAEEVCSEYYGPTTAGDDPQHGAGDALFPPDTRCLLGFCASLRVLLSECCVRDFSFADLYRPTYDRLVMILSYLINFVRFREGQGHIVDEHATAKLQPYVLQSPAALQASLADLSSALAAHRAHAEALERRARALQTSADAFGVGSGEVAACSKLLEEIAGELAREEDDNAKKTRQRDALTERGADVKEVERAELLLQKQLAKWHERMARLREQSAQKAQEAQAKMEELKQVHRTLNEERTEKGRDIEKRRVRIEQTEKKMLDLKENIENEVRNAYDEYLKMEAHIKLYITEMEQTM</sequence>
<evidence type="ECO:0000256" key="4">
    <source>
        <dbReference type="ARBA" id="ARBA00005498"/>
    </source>
</evidence>